<dbReference type="Proteomes" id="UP000887574">
    <property type="component" value="Unplaced"/>
</dbReference>
<evidence type="ECO:0000313" key="1">
    <source>
        <dbReference type="Proteomes" id="UP000887574"/>
    </source>
</evidence>
<protein>
    <submittedName>
        <fullName evidence="2">Uncharacterized protein</fullName>
    </submittedName>
</protein>
<reference evidence="2" key="1">
    <citation type="submission" date="2022-11" db="UniProtKB">
        <authorList>
            <consortium name="WormBaseParasite"/>
        </authorList>
    </citation>
    <scope>IDENTIFICATION</scope>
</reference>
<dbReference type="InterPro" id="IPR037231">
    <property type="entry name" value="NAP-like_sf"/>
</dbReference>
<sequence>MKRSLGAEIATGTVEKPIDSVVKLEKKILDSIPDADSDQDLAIFSTDAQLNLYRKSNTIICDGLFKYRPQESYQIYRIFGFVEHSHCILLITVIMRGNDRKMYEKMWEKVDDRQTKVQRRVRALKKYQLESIDLESKFYYRVHELEKEFQPLFNAINLNSIGEHEPADKECDVPLIQNLDEDEL</sequence>
<dbReference type="Gene3D" id="1.20.5.1500">
    <property type="match status" value="1"/>
</dbReference>
<name>A0A915D3S8_9BILA</name>
<dbReference type="AlphaFoldDB" id="A0A915D3S8"/>
<keyword evidence="1" id="KW-1185">Reference proteome</keyword>
<accession>A0A915D3S8</accession>
<dbReference type="SUPFAM" id="SSF143113">
    <property type="entry name" value="NAP-like"/>
    <property type="match status" value="1"/>
</dbReference>
<organism evidence="1 2">
    <name type="scientific">Ditylenchus dipsaci</name>
    <dbReference type="NCBI Taxonomy" id="166011"/>
    <lineage>
        <taxon>Eukaryota</taxon>
        <taxon>Metazoa</taxon>
        <taxon>Ecdysozoa</taxon>
        <taxon>Nematoda</taxon>
        <taxon>Chromadorea</taxon>
        <taxon>Rhabditida</taxon>
        <taxon>Tylenchina</taxon>
        <taxon>Tylenchomorpha</taxon>
        <taxon>Sphaerularioidea</taxon>
        <taxon>Anguinidae</taxon>
        <taxon>Anguininae</taxon>
        <taxon>Ditylenchus</taxon>
    </lineage>
</organism>
<evidence type="ECO:0000313" key="2">
    <source>
        <dbReference type="WBParaSite" id="jg15545"/>
    </source>
</evidence>
<proteinExistence type="predicted"/>
<dbReference type="WBParaSite" id="jg15545">
    <property type="protein sequence ID" value="jg15545"/>
    <property type="gene ID" value="jg15545"/>
</dbReference>